<dbReference type="GO" id="GO:0003677">
    <property type="term" value="F:DNA binding"/>
    <property type="evidence" value="ECO:0007669"/>
    <property type="project" value="UniProtKB-KW"/>
</dbReference>
<evidence type="ECO:0000313" key="2">
    <source>
        <dbReference type="Proteomes" id="UP000198280"/>
    </source>
</evidence>
<dbReference type="Proteomes" id="UP000198280">
    <property type="component" value="Unassembled WGS sequence"/>
</dbReference>
<protein>
    <submittedName>
        <fullName evidence="1">Winged helix DNA-binding domain-containing protein</fullName>
    </submittedName>
</protein>
<sequence>MLGRRTLNRALLDRQLLLARSRMGPAEAVAHLVGLQSQAPHAAYTALWTRLDGFAFGDLSRLLLDRGVVRIALLRGTVHLVTADDALRLRPVLQPLLDRQIAQGAWAPGVRGVDREEAIAACRALVEAEPRTPGELRDLLGPRWPDADPVSLVNALRNWLALVQVPPRGVWGVAGRTAYTTADSWLGRSPADAPDARALVRRYLAAFGPASVADAQKWSGLTGLREVFAAMELRAYRDEDGRVLYDVPDAPSLPDPDRPAAVRFVADFDNLVLSHADRSRILAREHVRRVMTVNGIVRGTVLVDGFVAGTWRTDRARGSAVVTVAPFAPLAAADRDALEAEGGRLLAASDPEAGHHDVRFA</sequence>
<organism evidence="1 2">
    <name type="scientific">Actinacidiphila glaucinigra</name>
    <dbReference type="NCBI Taxonomy" id="235986"/>
    <lineage>
        <taxon>Bacteria</taxon>
        <taxon>Bacillati</taxon>
        <taxon>Actinomycetota</taxon>
        <taxon>Actinomycetes</taxon>
        <taxon>Kitasatosporales</taxon>
        <taxon>Streptomycetaceae</taxon>
        <taxon>Actinacidiphila</taxon>
    </lineage>
</organism>
<evidence type="ECO:0000313" key="1">
    <source>
        <dbReference type="EMBL" id="SNS11438.1"/>
    </source>
</evidence>
<accession>A0A239BVI9</accession>
<reference evidence="1 2" key="1">
    <citation type="submission" date="2017-06" db="EMBL/GenBank/DDBJ databases">
        <authorList>
            <person name="Kim H.J."/>
            <person name="Triplett B.A."/>
        </authorList>
    </citation>
    <scope>NUCLEOTIDE SEQUENCE [LARGE SCALE GENOMIC DNA]</scope>
    <source>
        <strain evidence="1 2">CGMCC 4.1858</strain>
    </source>
</reference>
<dbReference type="AlphaFoldDB" id="A0A239BVI9"/>
<keyword evidence="1" id="KW-0238">DNA-binding</keyword>
<dbReference type="PANTHER" id="PTHR38479">
    <property type="entry name" value="LMO0824 PROTEIN"/>
    <property type="match status" value="1"/>
</dbReference>
<dbReference type="PANTHER" id="PTHR38479:SF2">
    <property type="entry name" value="WINGED HELIX DNA-BINDING DOMAIN-CONTAINING PROTEIN"/>
    <property type="match status" value="1"/>
</dbReference>
<dbReference type="InterPro" id="IPR009351">
    <property type="entry name" value="AlkZ-like"/>
</dbReference>
<dbReference type="EMBL" id="FZOF01000003">
    <property type="protein sequence ID" value="SNS11438.1"/>
    <property type="molecule type" value="Genomic_DNA"/>
</dbReference>
<dbReference type="Pfam" id="PF06224">
    <property type="entry name" value="AlkZ-like"/>
    <property type="match status" value="1"/>
</dbReference>
<keyword evidence="2" id="KW-1185">Reference proteome</keyword>
<name>A0A239BVI9_9ACTN</name>
<proteinExistence type="predicted"/>
<gene>
    <name evidence="1" type="ORF">SAMN05216252_103195</name>
</gene>